<dbReference type="Pfam" id="PF00224">
    <property type="entry name" value="PK"/>
    <property type="match status" value="1"/>
</dbReference>
<keyword evidence="7 16" id="KW-0808">Transferase</keyword>
<keyword evidence="8" id="KW-0479">Metal-binding</keyword>
<dbReference type="GO" id="GO:0004743">
    <property type="term" value="F:pyruvate kinase activity"/>
    <property type="evidence" value="ECO:0007669"/>
    <property type="project" value="UniProtKB-UniRule"/>
</dbReference>
<evidence type="ECO:0000313" key="19">
    <source>
        <dbReference type="EMBL" id="SHH50337.1"/>
    </source>
</evidence>
<dbReference type="SUPFAM" id="SSF52935">
    <property type="entry name" value="PK C-terminal domain-like"/>
    <property type="match status" value="1"/>
</dbReference>
<evidence type="ECO:0000259" key="18">
    <source>
        <dbReference type="Pfam" id="PF02887"/>
    </source>
</evidence>
<evidence type="ECO:0000256" key="16">
    <source>
        <dbReference type="RuleBase" id="RU000504"/>
    </source>
</evidence>
<comment type="cofactor">
    <cofactor evidence="1">
        <name>Mg(2+)</name>
        <dbReference type="ChEBI" id="CHEBI:18420"/>
    </cofactor>
</comment>
<evidence type="ECO:0000313" key="20">
    <source>
        <dbReference type="Proteomes" id="UP000184139"/>
    </source>
</evidence>
<evidence type="ECO:0000256" key="4">
    <source>
        <dbReference type="ARBA" id="ARBA00008663"/>
    </source>
</evidence>
<keyword evidence="9" id="KW-0547">Nucleotide-binding</keyword>
<proteinExistence type="inferred from homology"/>
<dbReference type="GO" id="GO:0000287">
    <property type="term" value="F:magnesium ion binding"/>
    <property type="evidence" value="ECO:0007669"/>
    <property type="project" value="UniProtKB-UniRule"/>
</dbReference>
<dbReference type="AlphaFoldDB" id="A0A1M5THW0"/>
<dbReference type="GO" id="GO:0016301">
    <property type="term" value="F:kinase activity"/>
    <property type="evidence" value="ECO:0007669"/>
    <property type="project" value="UniProtKB-KW"/>
</dbReference>
<dbReference type="InterPro" id="IPR036918">
    <property type="entry name" value="Pyrv_Knase_C_sf"/>
</dbReference>
<dbReference type="EC" id="2.7.1.40" evidence="5 15"/>
<dbReference type="SUPFAM" id="SSF50800">
    <property type="entry name" value="PK beta-barrel domain-like"/>
    <property type="match status" value="1"/>
</dbReference>
<evidence type="ECO:0000256" key="5">
    <source>
        <dbReference type="ARBA" id="ARBA00012142"/>
    </source>
</evidence>
<dbReference type="SUPFAM" id="SSF51621">
    <property type="entry name" value="Phosphoenolpyruvate/pyruvate domain"/>
    <property type="match status" value="1"/>
</dbReference>
<dbReference type="FunFam" id="3.20.20.60:FF:000025">
    <property type="entry name" value="Pyruvate kinase"/>
    <property type="match status" value="1"/>
</dbReference>
<dbReference type="PRINTS" id="PR01050">
    <property type="entry name" value="PYRUVTKNASE"/>
</dbReference>
<evidence type="ECO:0000256" key="8">
    <source>
        <dbReference type="ARBA" id="ARBA00022723"/>
    </source>
</evidence>
<dbReference type="Gene3D" id="3.40.1380.20">
    <property type="entry name" value="Pyruvate kinase, C-terminal domain"/>
    <property type="match status" value="1"/>
</dbReference>
<keyword evidence="10 16" id="KW-0418">Kinase</keyword>
<dbReference type="RefSeq" id="WP_073373470.1">
    <property type="nucleotide sequence ID" value="NZ_FQXS01000003.1"/>
</dbReference>
<accession>A0A1M5THW0</accession>
<comment type="similarity">
    <text evidence="4 16">Belongs to the pyruvate kinase family.</text>
</comment>
<dbReference type="InterPro" id="IPR015793">
    <property type="entry name" value="Pyrv_Knase_brl"/>
</dbReference>
<dbReference type="EMBL" id="FQXS01000003">
    <property type="protein sequence ID" value="SHH50337.1"/>
    <property type="molecule type" value="Genomic_DNA"/>
</dbReference>
<evidence type="ECO:0000256" key="1">
    <source>
        <dbReference type="ARBA" id="ARBA00001946"/>
    </source>
</evidence>
<dbReference type="InterPro" id="IPR015806">
    <property type="entry name" value="Pyrv_Knase_insert_dom_sf"/>
</dbReference>
<protein>
    <recommendedName>
        <fullName evidence="6 15">Pyruvate kinase</fullName>
        <ecNumber evidence="5 15">2.7.1.40</ecNumber>
    </recommendedName>
</protein>
<keyword evidence="14 19" id="KW-0670">Pyruvate</keyword>
<dbReference type="OrthoDB" id="9812123at2"/>
<dbReference type="InterPro" id="IPR015795">
    <property type="entry name" value="Pyrv_Knase_C"/>
</dbReference>
<dbReference type="NCBIfam" id="TIGR01064">
    <property type="entry name" value="pyruv_kin"/>
    <property type="match status" value="1"/>
</dbReference>
<keyword evidence="13 16" id="KW-0324">Glycolysis</keyword>
<evidence type="ECO:0000256" key="14">
    <source>
        <dbReference type="ARBA" id="ARBA00023317"/>
    </source>
</evidence>
<evidence type="ECO:0000256" key="9">
    <source>
        <dbReference type="ARBA" id="ARBA00022741"/>
    </source>
</evidence>
<keyword evidence="12 16" id="KW-0460">Magnesium</keyword>
<dbReference type="NCBIfam" id="NF004978">
    <property type="entry name" value="PRK06354.1"/>
    <property type="match status" value="1"/>
</dbReference>
<feature type="domain" description="Pyruvate kinase barrel" evidence="17">
    <location>
        <begin position="6"/>
        <end position="323"/>
    </location>
</feature>
<reference evidence="19 20" key="1">
    <citation type="submission" date="2016-11" db="EMBL/GenBank/DDBJ databases">
        <authorList>
            <person name="Jaros S."/>
            <person name="Januszkiewicz K."/>
            <person name="Wedrychowicz H."/>
        </authorList>
    </citation>
    <scope>NUCLEOTIDE SEQUENCE [LARGE SCALE GENOMIC DNA]</scope>
    <source>
        <strain evidence="19 20">DSM 9705</strain>
    </source>
</reference>
<dbReference type="Gene3D" id="3.20.20.60">
    <property type="entry name" value="Phosphoenolpyruvate-binding domains"/>
    <property type="match status" value="1"/>
</dbReference>
<evidence type="ECO:0000256" key="2">
    <source>
        <dbReference type="ARBA" id="ARBA00001958"/>
    </source>
</evidence>
<dbReference type="PANTHER" id="PTHR11817">
    <property type="entry name" value="PYRUVATE KINASE"/>
    <property type="match status" value="1"/>
</dbReference>
<name>A0A1M5THW0_9BACT</name>
<evidence type="ECO:0000256" key="7">
    <source>
        <dbReference type="ARBA" id="ARBA00022679"/>
    </source>
</evidence>
<comment type="cofactor">
    <cofactor evidence="2">
        <name>K(+)</name>
        <dbReference type="ChEBI" id="CHEBI:29103"/>
    </cofactor>
</comment>
<dbReference type="UniPathway" id="UPA00109">
    <property type="reaction ID" value="UER00188"/>
</dbReference>
<dbReference type="InterPro" id="IPR040442">
    <property type="entry name" value="Pyrv_kinase-like_dom_sf"/>
</dbReference>
<dbReference type="InterPro" id="IPR011037">
    <property type="entry name" value="Pyrv_Knase-like_insert_dom_sf"/>
</dbReference>
<evidence type="ECO:0000256" key="13">
    <source>
        <dbReference type="ARBA" id="ARBA00023152"/>
    </source>
</evidence>
<evidence type="ECO:0000256" key="15">
    <source>
        <dbReference type="NCBIfam" id="TIGR01064"/>
    </source>
</evidence>
<dbReference type="GO" id="GO:0005524">
    <property type="term" value="F:ATP binding"/>
    <property type="evidence" value="ECO:0007669"/>
    <property type="project" value="UniProtKB-KW"/>
</dbReference>
<dbReference type="GO" id="GO:0030955">
    <property type="term" value="F:potassium ion binding"/>
    <property type="evidence" value="ECO:0007669"/>
    <property type="project" value="UniProtKB-UniRule"/>
</dbReference>
<sequence>MKRLKRKTKIIATLGPSCYQEQHIADLIEAGMDVARINLSHGNQESHRHFVDTVKRARERLGTWTAILFDTRGPEIRVGELGDGVQLSEDDLVVFSHEVSKPGEIPVSYEGLYEDVLPGGTILLDDGKLQVRVERVEAARVVARVLVGGLLLSRKRVSLPDIAVNLPSITEQDRLDIIDGVRQDVDLIAVSFVRRADDVRAVRDVIREAGGHQAVIAKIENRQGVENLPEILEEADGLMVARGDLGVEMPAEEVPVIQKRIIREANKAGKPVITATQMLESMIASPTPTRAEASDVTNAIFDGTDAVMLSGETAVGRYPREAVRFLARNAQISEAALDYEAILADGLRHRRPVITDAISYASCATAADLSAAAIITATTSGSTALRVARYRPQTPILAISPEPTSLRKLQLVRGVVPLPCARADSMDGQISLVIQAAIDSGLVKSCDLVIITAGFPLHTSGSTNMLKVHHIEADRCPSK</sequence>
<comment type="pathway">
    <text evidence="3 16">Carbohydrate degradation; glycolysis; pyruvate from D-glyceraldehyde 3-phosphate: step 5/5.</text>
</comment>
<keyword evidence="20" id="KW-1185">Reference proteome</keyword>
<organism evidence="19 20">
    <name type="scientific">Desulfofustis glycolicus DSM 9705</name>
    <dbReference type="NCBI Taxonomy" id="1121409"/>
    <lineage>
        <taxon>Bacteria</taxon>
        <taxon>Pseudomonadati</taxon>
        <taxon>Thermodesulfobacteriota</taxon>
        <taxon>Desulfobulbia</taxon>
        <taxon>Desulfobulbales</taxon>
        <taxon>Desulfocapsaceae</taxon>
        <taxon>Desulfofustis</taxon>
    </lineage>
</organism>
<evidence type="ECO:0000256" key="11">
    <source>
        <dbReference type="ARBA" id="ARBA00022840"/>
    </source>
</evidence>
<dbReference type="STRING" id="1121409.SAMN02745124_00730"/>
<evidence type="ECO:0000256" key="6">
    <source>
        <dbReference type="ARBA" id="ARBA00018587"/>
    </source>
</evidence>
<evidence type="ECO:0000259" key="17">
    <source>
        <dbReference type="Pfam" id="PF00224"/>
    </source>
</evidence>
<gene>
    <name evidence="19" type="ORF">SAMN02745124_00730</name>
</gene>
<feature type="domain" description="Pyruvate kinase C-terminal" evidence="18">
    <location>
        <begin position="356"/>
        <end position="469"/>
    </location>
</feature>
<dbReference type="NCBIfam" id="NF004491">
    <property type="entry name" value="PRK05826.1"/>
    <property type="match status" value="1"/>
</dbReference>
<dbReference type="Gene3D" id="2.40.33.10">
    <property type="entry name" value="PK beta-barrel domain-like"/>
    <property type="match status" value="1"/>
</dbReference>
<comment type="catalytic activity">
    <reaction evidence="16">
        <text>pyruvate + ATP = phosphoenolpyruvate + ADP + H(+)</text>
        <dbReference type="Rhea" id="RHEA:18157"/>
        <dbReference type="ChEBI" id="CHEBI:15361"/>
        <dbReference type="ChEBI" id="CHEBI:15378"/>
        <dbReference type="ChEBI" id="CHEBI:30616"/>
        <dbReference type="ChEBI" id="CHEBI:58702"/>
        <dbReference type="ChEBI" id="CHEBI:456216"/>
        <dbReference type="EC" id="2.7.1.40"/>
    </reaction>
</comment>
<evidence type="ECO:0000256" key="10">
    <source>
        <dbReference type="ARBA" id="ARBA00022777"/>
    </source>
</evidence>
<dbReference type="InterPro" id="IPR001697">
    <property type="entry name" value="Pyr_Knase"/>
</dbReference>
<evidence type="ECO:0000256" key="3">
    <source>
        <dbReference type="ARBA" id="ARBA00004997"/>
    </source>
</evidence>
<evidence type="ECO:0000256" key="12">
    <source>
        <dbReference type="ARBA" id="ARBA00022842"/>
    </source>
</evidence>
<dbReference type="Pfam" id="PF02887">
    <property type="entry name" value="PK_C"/>
    <property type="match status" value="1"/>
</dbReference>
<keyword evidence="11" id="KW-0067">ATP-binding</keyword>
<dbReference type="InterPro" id="IPR015813">
    <property type="entry name" value="Pyrv/PenolPyrv_kinase-like_dom"/>
</dbReference>
<dbReference type="Proteomes" id="UP000184139">
    <property type="component" value="Unassembled WGS sequence"/>
</dbReference>